<protein>
    <submittedName>
        <fullName evidence="2">Uncharacterized protein</fullName>
    </submittedName>
</protein>
<proteinExistence type="predicted"/>
<feature type="region of interest" description="Disordered" evidence="1">
    <location>
        <begin position="1"/>
        <end position="25"/>
    </location>
</feature>
<accession>A0ABP4NWX3</accession>
<organism evidence="2 3">
    <name type="scientific">Kribbella hippodromi</name>
    <dbReference type="NCBI Taxonomy" id="434347"/>
    <lineage>
        <taxon>Bacteria</taxon>
        <taxon>Bacillati</taxon>
        <taxon>Actinomycetota</taxon>
        <taxon>Actinomycetes</taxon>
        <taxon>Propionibacteriales</taxon>
        <taxon>Kribbellaceae</taxon>
        <taxon>Kribbella</taxon>
    </lineage>
</organism>
<evidence type="ECO:0000313" key="3">
    <source>
        <dbReference type="Proteomes" id="UP001501705"/>
    </source>
</evidence>
<name>A0ABP4NWX3_9ACTN</name>
<evidence type="ECO:0000256" key="1">
    <source>
        <dbReference type="SAM" id="MobiDB-lite"/>
    </source>
</evidence>
<evidence type="ECO:0000313" key="2">
    <source>
        <dbReference type="EMBL" id="GAA1567371.1"/>
    </source>
</evidence>
<keyword evidence="3" id="KW-1185">Reference proteome</keyword>
<sequence length="65" mass="7313">MLRRHSFVAPATRAPTHPPAQRRPILSGYRRSLRAAARPTKGYRHAPPTYVVETPTCRAAFYAIP</sequence>
<gene>
    <name evidence="2" type="ORF">GCM10009804_24950</name>
</gene>
<reference evidence="3" key="1">
    <citation type="journal article" date="2019" name="Int. J. Syst. Evol. Microbiol.">
        <title>The Global Catalogue of Microorganisms (GCM) 10K type strain sequencing project: providing services to taxonomists for standard genome sequencing and annotation.</title>
        <authorList>
            <consortium name="The Broad Institute Genomics Platform"/>
            <consortium name="The Broad Institute Genome Sequencing Center for Infectious Disease"/>
            <person name="Wu L."/>
            <person name="Ma J."/>
        </authorList>
    </citation>
    <scope>NUCLEOTIDE SEQUENCE [LARGE SCALE GENOMIC DNA]</scope>
    <source>
        <strain evidence="3">JCM 15572</strain>
    </source>
</reference>
<dbReference type="EMBL" id="BAAAPH010000007">
    <property type="protein sequence ID" value="GAA1567371.1"/>
    <property type="molecule type" value="Genomic_DNA"/>
</dbReference>
<comment type="caution">
    <text evidence="2">The sequence shown here is derived from an EMBL/GenBank/DDBJ whole genome shotgun (WGS) entry which is preliminary data.</text>
</comment>
<dbReference type="Proteomes" id="UP001501705">
    <property type="component" value="Unassembled WGS sequence"/>
</dbReference>